<reference evidence="1 2" key="1">
    <citation type="submission" date="2024-10" db="EMBL/GenBank/DDBJ databases">
        <authorList>
            <person name="Ratan Roy A."/>
            <person name="Morales Sandoval P.H."/>
            <person name="De Los Santos Villalobos S."/>
            <person name="Chakraborty S."/>
            <person name="Mukherjee J."/>
        </authorList>
    </citation>
    <scope>NUCLEOTIDE SEQUENCE [LARGE SCALE GENOMIC DNA]</scope>
    <source>
        <strain evidence="1 2">S1</strain>
    </source>
</reference>
<proteinExistence type="predicted"/>
<dbReference type="Proteomes" id="UP001600165">
    <property type="component" value="Unassembled WGS sequence"/>
</dbReference>
<comment type="caution">
    <text evidence="1">The sequence shown here is derived from an EMBL/GenBank/DDBJ whole genome shotgun (WGS) entry which is preliminary data.</text>
</comment>
<organism evidence="1 2">
    <name type="scientific">Almyronema epifaneia S1</name>
    <dbReference type="NCBI Taxonomy" id="2991925"/>
    <lineage>
        <taxon>Bacteria</taxon>
        <taxon>Bacillati</taxon>
        <taxon>Cyanobacteriota</taxon>
        <taxon>Cyanophyceae</taxon>
        <taxon>Nodosilineales</taxon>
        <taxon>Nodosilineaceae</taxon>
        <taxon>Almyronema</taxon>
        <taxon>Almyronema epifaneia</taxon>
    </lineage>
</organism>
<evidence type="ECO:0008006" key="3">
    <source>
        <dbReference type="Google" id="ProtNLM"/>
    </source>
</evidence>
<evidence type="ECO:0000313" key="1">
    <source>
        <dbReference type="EMBL" id="MFE4105509.1"/>
    </source>
</evidence>
<dbReference type="RefSeq" id="WP_377962188.1">
    <property type="nucleotide sequence ID" value="NZ_JBHZOL010000024.1"/>
</dbReference>
<evidence type="ECO:0000313" key="2">
    <source>
        <dbReference type="Proteomes" id="UP001600165"/>
    </source>
</evidence>
<dbReference type="EMBL" id="JBHZOL010000024">
    <property type="protein sequence ID" value="MFE4105509.1"/>
    <property type="molecule type" value="Genomic_DNA"/>
</dbReference>
<protein>
    <recommendedName>
        <fullName evidence="3">Transposase</fullName>
    </recommendedName>
</protein>
<keyword evidence="2" id="KW-1185">Reference proteome</keyword>
<name>A0ABW6IBT9_9CYAN</name>
<sequence length="88" mass="10097">MLVQSTRPLLTNEDRLEKNAYIKQIGIAYWMKLIREGVPKTDARAIAAAIAKYDVAKRLPSLEQRALIVRYSPLICRAQLWRTSLLLT</sequence>
<gene>
    <name evidence="1" type="ORF">ACFVKH_04410</name>
</gene>
<accession>A0ABW6IBT9</accession>